<feature type="signal peptide" evidence="2">
    <location>
        <begin position="1"/>
        <end position="20"/>
    </location>
</feature>
<dbReference type="PROSITE" id="PS51257">
    <property type="entry name" value="PROKAR_LIPOPROTEIN"/>
    <property type="match status" value="1"/>
</dbReference>
<feature type="domain" description="DUF4352" evidence="3">
    <location>
        <begin position="67"/>
        <end position="166"/>
    </location>
</feature>
<evidence type="ECO:0000259" key="3">
    <source>
        <dbReference type="Pfam" id="PF11611"/>
    </source>
</evidence>
<dbReference type="InterPro" id="IPR029050">
    <property type="entry name" value="Immunoprotect_excell_Ig-like"/>
</dbReference>
<reference evidence="4 5" key="1">
    <citation type="submission" date="2010-12" db="EMBL/GenBank/DDBJ databases">
        <title>Complete sequence of Bacillus cellulosilyticus DSM 2522.</title>
        <authorList>
            <consortium name="US DOE Joint Genome Institute"/>
            <person name="Lucas S."/>
            <person name="Copeland A."/>
            <person name="Lapidus A."/>
            <person name="Cheng J.-F."/>
            <person name="Bruce D."/>
            <person name="Goodwin L."/>
            <person name="Pitluck S."/>
            <person name="Chertkov O."/>
            <person name="Detter J.C."/>
            <person name="Han C."/>
            <person name="Tapia R."/>
            <person name="Land M."/>
            <person name="Hauser L."/>
            <person name="Jeffries C."/>
            <person name="Kyrpides N."/>
            <person name="Ivanova N."/>
            <person name="Mikhailova N."/>
            <person name="Brumm P."/>
            <person name="Mead D."/>
            <person name="Woyke T."/>
        </authorList>
    </citation>
    <scope>NUCLEOTIDE SEQUENCE [LARGE SCALE GENOMIC DNA]</scope>
    <source>
        <strain evidence="5">ATCC 21833 / DSM 2522 / FERM P-1141 / JCM 9156 / N-4</strain>
    </source>
</reference>
<accession>E6TRF4</accession>
<dbReference type="Pfam" id="PF11611">
    <property type="entry name" value="DUF4352"/>
    <property type="match status" value="1"/>
</dbReference>
<sequence length="188" mass="21403" precursor="true">MRKLCLLIITGLIVFTVACGDSNVNYVELNDESTLDEETENIEQDDSYESKDEVLSIGDTGRMIDTLGEYEITVHSAKAFKEIEGNTPTMDVYVVVDVSFKNIGDEELFANDVKRTHLFSDNELPQENLFFIEFIDDIDGEINPGETVTGQLIFEQNDSDFYELIFGWGLSTVSNELTWHFTREEVNE</sequence>
<evidence type="ECO:0000256" key="1">
    <source>
        <dbReference type="ARBA" id="ARBA00022729"/>
    </source>
</evidence>
<dbReference type="Proteomes" id="UP000001401">
    <property type="component" value="Chromosome"/>
</dbReference>
<dbReference type="InterPro" id="IPR029051">
    <property type="entry name" value="DUF4352"/>
</dbReference>
<evidence type="ECO:0000313" key="5">
    <source>
        <dbReference type="Proteomes" id="UP000001401"/>
    </source>
</evidence>
<keyword evidence="1 2" id="KW-0732">Signal</keyword>
<gene>
    <name evidence="4" type="ordered locus">Bcell_3543</name>
</gene>
<feature type="chain" id="PRO_5003209592" description="DUF4352 domain-containing protein" evidence="2">
    <location>
        <begin position="21"/>
        <end position="188"/>
    </location>
</feature>
<dbReference type="HOGENOM" id="CLU_1438418_0_0_9"/>
<proteinExistence type="predicted"/>
<dbReference type="AlphaFoldDB" id="E6TRF4"/>
<evidence type="ECO:0000256" key="2">
    <source>
        <dbReference type="SAM" id="SignalP"/>
    </source>
</evidence>
<dbReference type="STRING" id="649639.Bcell_3543"/>
<protein>
    <recommendedName>
        <fullName evidence="3">DUF4352 domain-containing protein</fullName>
    </recommendedName>
</protein>
<dbReference type="KEGG" id="bco:Bcell_3543"/>
<organism evidence="4 5">
    <name type="scientific">Evansella cellulosilytica (strain ATCC 21833 / DSM 2522 / FERM P-1141 / JCM 9156 / N-4)</name>
    <name type="common">Bacillus cellulosilyticus</name>
    <dbReference type="NCBI Taxonomy" id="649639"/>
    <lineage>
        <taxon>Bacteria</taxon>
        <taxon>Bacillati</taxon>
        <taxon>Bacillota</taxon>
        <taxon>Bacilli</taxon>
        <taxon>Bacillales</taxon>
        <taxon>Bacillaceae</taxon>
        <taxon>Evansella</taxon>
    </lineage>
</organism>
<dbReference type="EMBL" id="CP002394">
    <property type="protein sequence ID" value="ADU31784.1"/>
    <property type="molecule type" value="Genomic_DNA"/>
</dbReference>
<dbReference type="RefSeq" id="WP_013490115.1">
    <property type="nucleotide sequence ID" value="NC_014829.1"/>
</dbReference>
<dbReference type="eggNOG" id="ENOG5032UFI">
    <property type="taxonomic scope" value="Bacteria"/>
</dbReference>
<dbReference type="Gene3D" id="2.60.40.1240">
    <property type="match status" value="1"/>
</dbReference>
<name>E6TRF4_EVAC2</name>
<keyword evidence="5" id="KW-1185">Reference proteome</keyword>
<evidence type="ECO:0000313" key="4">
    <source>
        <dbReference type="EMBL" id="ADU31784.1"/>
    </source>
</evidence>
<dbReference type="OrthoDB" id="2934367at2"/>